<dbReference type="CDD" id="cd06089">
    <property type="entry name" value="KOW_RPL26"/>
    <property type="match status" value="1"/>
</dbReference>
<dbReference type="EMBL" id="JRHO01000005">
    <property type="protein sequence ID" value="KGK99530.1"/>
    <property type="molecule type" value="Genomic_DNA"/>
</dbReference>
<dbReference type="RefSeq" id="WP_048193261.1">
    <property type="nucleotide sequence ID" value="NZ_CAAGSM010000007.1"/>
</dbReference>
<dbReference type="OrthoDB" id="10899at2157"/>
<accession>A0A099T2W3</accession>
<dbReference type="GO" id="GO:0019843">
    <property type="term" value="F:rRNA binding"/>
    <property type="evidence" value="ECO:0007669"/>
    <property type="project" value="UniProtKB-UniRule"/>
</dbReference>
<dbReference type="InterPro" id="IPR005824">
    <property type="entry name" value="KOW"/>
</dbReference>
<proteinExistence type="inferred from homology"/>
<comment type="function">
    <text evidence="4">Located at the polypeptide exit tunnel on the outside of the subunit.</text>
</comment>
<evidence type="ECO:0000256" key="3">
    <source>
        <dbReference type="ARBA" id="ARBA00023274"/>
    </source>
</evidence>
<dbReference type="InterPro" id="IPR008991">
    <property type="entry name" value="Translation_prot_SH3-like_sf"/>
</dbReference>
<evidence type="ECO:0000313" key="6">
    <source>
        <dbReference type="EMBL" id="KGK99530.1"/>
    </source>
</evidence>
<comment type="caution">
    <text evidence="6">The sequence shown here is derived from an EMBL/GenBank/DDBJ whole genome shotgun (WGS) entry which is preliminary data.</text>
</comment>
<dbReference type="InterPro" id="IPR005756">
    <property type="entry name" value="Ribosomal_uL24_euk/arc"/>
</dbReference>
<dbReference type="GO" id="GO:0006412">
    <property type="term" value="P:translation"/>
    <property type="evidence" value="ECO:0007669"/>
    <property type="project" value="UniProtKB-UniRule"/>
</dbReference>
<evidence type="ECO:0000256" key="1">
    <source>
        <dbReference type="ARBA" id="ARBA00010618"/>
    </source>
</evidence>
<sequence length="117" mass="12889">MVSNQPRKQRKARYNAPLHIRQKYMAAPLSKELRGKYGRSASVIIGDTVVVMRGDHAGTKGKVEALSLKSGTIVVEGVSVSKVDGTEVPRPIYPSNVMITSLELNDKRRESILSRGR</sequence>
<evidence type="ECO:0000259" key="5">
    <source>
        <dbReference type="Pfam" id="PF00467"/>
    </source>
</evidence>
<keyword evidence="7" id="KW-1185">Reference proteome</keyword>
<comment type="similarity">
    <text evidence="1 4">Belongs to the universal ribosomal protein uL24 family.</text>
</comment>
<feature type="domain" description="KOW" evidence="5">
    <location>
        <begin position="46"/>
        <end position="76"/>
    </location>
</feature>
<evidence type="ECO:0000256" key="4">
    <source>
        <dbReference type="HAMAP-Rule" id="MF_01326"/>
    </source>
</evidence>
<organism evidence="6 7">
    <name type="scientific">Methanococcoides methylutens</name>
    <dbReference type="NCBI Taxonomy" id="2226"/>
    <lineage>
        <taxon>Archaea</taxon>
        <taxon>Methanobacteriati</taxon>
        <taxon>Methanobacteriota</taxon>
        <taxon>Stenosarchaea group</taxon>
        <taxon>Methanomicrobia</taxon>
        <taxon>Methanosarcinales</taxon>
        <taxon>Methanosarcinaceae</taxon>
        <taxon>Methanococcoides</taxon>
    </lineage>
</organism>
<dbReference type="InterPro" id="IPR014722">
    <property type="entry name" value="Rib_uL2_dom2"/>
</dbReference>
<evidence type="ECO:0000256" key="2">
    <source>
        <dbReference type="ARBA" id="ARBA00022980"/>
    </source>
</evidence>
<dbReference type="SUPFAM" id="SSF50104">
    <property type="entry name" value="Translation proteins SH3-like domain"/>
    <property type="match status" value="1"/>
</dbReference>
<dbReference type="GO" id="GO:0015934">
    <property type="term" value="C:large ribosomal subunit"/>
    <property type="evidence" value="ECO:0007669"/>
    <property type="project" value="UniProtKB-UniRule"/>
</dbReference>
<dbReference type="HAMAP" id="MF_01326_A">
    <property type="entry name" value="Ribosomal_uL24_A"/>
    <property type="match status" value="1"/>
</dbReference>
<dbReference type="PROSITE" id="PS01108">
    <property type="entry name" value="RIBOSOMAL_L24"/>
    <property type="match status" value="1"/>
</dbReference>
<reference evidence="6 7" key="1">
    <citation type="submission" date="2014-09" db="EMBL/GenBank/DDBJ databases">
        <title>Draft genome sequence of an obligately methylotrophic methanogen, Methanococcoides methylutens, isolated from marine sediment.</title>
        <authorList>
            <person name="Guan Y."/>
            <person name="Ngugi D.K."/>
            <person name="Blom J."/>
            <person name="Ali S."/>
            <person name="Ferry J.G."/>
            <person name="Stingl U."/>
        </authorList>
    </citation>
    <scope>NUCLEOTIDE SEQUENCE [LARGE SCALE GENOMIC DNA]</scope>
    <source>
        <strain evidence="6 7">DSM 2657</strain>
    </source>
</reference>
<dbReference type="NCBIfam" id="TIGR01080">
    <property type="entry name" value="rplX_A_E"/>
    <property type="match status" value="1"/>
</dbReference>
<dbReference type="Gene3D" id="2.30.30.30">
    <property type="match status" value="1"/>
</dbReference>
<comment type="subunit">
    <text evidence="4">Part of the 50S ribosomal subunit.</text>
</comment>
<dbReference type="GO" id="GO:0003735">
    <property type="term" value="F:structural constituent of ribosome"/>
    <property type="evidence" value="ECO:0007669"/>
    <property type="project" value="UniProtKB-UniRule"/>
</dbReference>
<keyword evidence="3 4" id="KW-0687">Ribonucleoprotein</keyword>
<keyword evidence="2 4" id="KW-0689">Ribosomal protein</keyword>
<dbReference type="Pfam" id="PF16906">
    <property type="entry name" value="Ribosomal_L26"/>
    <property type="match status" value="1"/>
</dbReference>
<comment type="function">
    <text evidence="4">One of two assembly initiator proteins, it binds directly to the 5'-end of the 23S rRNA, where it nucleates assembly of the 50S subunit.</text>
</comment>
<keyword evidence="4" id="KW-0699">rRNA-binding</keyword>
<dbReference type="InterPro" id="IPR005825">
    <property type="entry name" value="Ribosomal_uL24_CS"/>
</dbReference>
<dbReference type="InterPro" id="IPR041988">
    <property type="entry name" value="Ribosomal_uL24_KOW"/>
</dbReference>
<dbReference type="Proteomes" id="UP000029859">
    <property type="component" value="Unassembled WGS sequence"/>
</dbReference>
<protein>
    <recommendedName>
        <fullName evidence="4">Large ribosomal subunit protein uL24</fullName>
    </recommendedName>
</protein>
<dbReference type="AlphaFoldDB" id="A0A099T2W3"/>
<keyword evidence="4" id="KW-0694">RNA-binding</keyword>
<gene>
    <name evidence="6" type="primary">rpl24p</name>
    <name evidence="4" type="synonym">rpl24</name>
    <name evidence="6" type="ORF">LI82_01895</name>
</gene>
<name>A0A099T2W3_METMT</name>
<dbReference type="PANTHER" id="PTHR11143">
    <property type="entry name" value="60S RIBOSOMAL PROTEIN L26 FAMILY MEMBER"/>
    <property type="match status" value="1"/>
</dbReference>
<dbReference type="Pfam" id="PF00467">
    <property type="entry name" value="KOW"/>
    <property type="match status" value="1"/>
</dbReference>
<evidence type="ECO:0000313" key="7">
    <source>
        <dbReference type="Proteomes" id="UP000029859"/>
    </source>
</evidence>